<sequence>MFRARSMGISGGRGYRTYDVDIFCFEIVSSRLCYNLLDDRSGALLIFRMVRRLFLALTRLLTSVGTHIVH</sequence>
<protein>
    <submittedName>
        <fullName evidence="1">Uncharacterized protein</fullName>
    </submittedName>
</protein>
<dbReference type="EMBL" id="JAIWYP010000002">
    <property type="protein sequence ID" value="KAH3866502.1"/>
    <property type="molecule type" value="Genomic_DNA"/>
</dbReference>
<gene>
    <name evidence="1" type="ORF">DPMN_029566</name>
</gene>
<dbReference type="AlphaFoldDB" id="A0A9D4LZG6"/>
<dbReference type="Proteomes" id="UP000828390">
    <property type="component" value="Unassembled WGS sequence"/>
</dbReference>
<reference evidence="1" key="1">
    <citation type="journal article" date="2019" name="bioRxiv">
        <title>The Genome of the Zebra Mussel, Dreissena polymorpha: A Resource for Invasive Species Research.</title>
        <authorList>
            <person name="McCartney M.A."/>
            <person name="Auch B."/>
            <person name="Kono T."/>
            <person name="Mallez S."/>
            <person name="Zhang Y."/>
            <person name="Obille A."/>
            <person name="Becker A."/>
            <person name="Abrahante J.E."/>
            <person name="Garbe J."/>
            <person name="Badalamenti J.P."/>
            <person name="Herman A."/>
            <person name="Mangelson H."/>
            <person name="Liachko I."/>
            <person name="Sullivan S."/>
            <person name="Sone E.D."/>
            <person name="Koren S."/>
            <person name="Silverstein K.A.T."/>
            <person name="Beckman K.B."/>
            <person name="Gohl D.M."/>
        </authorList>
    </citation>
    <scope>NUCLEOTIDE SEQUENCE</scope>
    <source>
        <strain evidence="1">Duluth1</strain>
        <tissue evidence="1">Whole animal</tissue>
    </source>
</reference>
<organism evidence="1 2">
    <name type="scientific">Dreissena polymorpha</name>
    <name type="common">Zebra mussel</name>
    <name type="synonym">Mytilus polymorpha</name>
    <dbReference type="NCBI Taxonomy" id="45954"/>
    <lineage>
        <taxon>Eukaryota</taxon>
        <taxon>Metazoa</taxon>
        <taxon>Spiralia</taxon>
        <taxon>Lophotrochozoa</taxon>
        <taxon>Mollusca</taxon>
        <taxon>Bivalvia</taxon>
        <taxon>Autobranchia</taxon>
        <taxon>Heteroconchia</taxon>
        <taxon>Euheterodonta</taxon>
        <taxon>Imparidentia</taxon>
        <taxon>Neoheterodontei</taxon>
        <taxon>Myida</taxon>
        <taxon>Dreissenoidea</taxon>
        <taxon>Dreissenidae</taxon>
        <taxon>Dreissena</taxon>
    </lineage>
</organism>
<accession>A0A9D4LZG6</accession>
<name>A0A9D4LZG6_DREPO</name>
<evidence type="ECO:0000313" key="2">
    <source>
        <dbReference type="Proteomes" id="UP000828390"/>
    </source>
</evidence>
<keyword evidence="2" id="KW-1185">Reference proteome</keyword>
<comment type="caution">
    <text evidence="1">The sequence shown here is derived from an EMBL/GenBank/DDBJ whole genome shotgun (WGS) entry which is preliminary data.</text>
</comment>
<reference evidence="1" key="2">
    <citation type="submission" date="2020-11" db="EMBL/GenBank/DDBJ databases">
        <authorList>
            <person name="McCartney M.A."/>
            <person name="Auch B."/>
            <person name="Kono T."/>
            <person name="Mallez S."/>
            <person name="Becker A."/>
            <person name="Gohl D.M."/>
            <person name="Silverstein K.A.T."/>
            <person name="Koren S."/>
            <person name="Bechman K.B."/>
            <person name="Herman A."/>
            <person name="Abrahante J.E."/>
            <person name="Garbe J."/>
        </authorList>
    </citation>
    <scope>NUCLEOTIDE SEQUENCE</scope>
    <source>
        <strain evidence="1">Duluth1</strain>
        <tissue evidence="1">Whole animal</tissue>
    </source>
</reference>
<evidence type="ECO:0000313" key="1">
    <source>
        <dbReference type="EMBL" id="KAH3866502.1"/>
    </source>
</evidence>
<proteinExistence type="predicted"/>